<keyword evidence="1" id="KW-0472">Membrane</keyword>
<protein>
    <submittedName>
        <fullName evidence="2">Uncharacterized protein</fullName>
    </submittedName>
</protein>
<comment type="caution">
    <text evidence="2">The sequence shown here is derived from an EMBL/GenBank/DDBJ whole genome shotgun (WGS) entry which is preliminary data.</text>
</comment>
<feature type="transmembrane region" description="Helical" evidence="1">
    <location>
        <begin position="6"/>
        <end position="25"/>
    </location>
</feature>
<organism evidence="2 3">
    <name type="scientific">Dehalogenimonas alkenigignens</name>
    <dbReference type="NCBI Taxonomy" id="1217799"/>
    <lineage>
        <taxon>Bacteria</taxon>
        <taxon>Bacillati</taxon>
        <taxon>Chloroflexota</taxon>
        <taxon>Dehalococcoidia</taxon>
        <taxon>Dehalococcoidales</taxon>
        <taxon>Dehalococcoidaceae</taxon>
        <taxon>Dehalogenimonas</taxon>
    </lineage>
</organism>
<evidence type="ECO:0000256" key="1">
    <source>
        <dbReference type="SAM" id="Phobius"/>
    </source>
</evidence>
<dbReference type="EMBL" id="LFDV01000002">
    <property type="protein sequence ID" value="KTB48348.1"/>
    <property type="molecule type" value="Genomic_DNA"/>
</dbReference>
<name>A0A0W0GII5_9CHLR</name>
<dbReference type="OrthoDB" id="166774at2"/>
<dbReference type="STRING" id="1217799.DEALK_11940"/>
<evidence type="ECO:0000313" key="2">
    <source>
        <dbReference type="EMBL" id="KTB48348.1"/>
    </source>
</evidence>
<proteinExistence type="predicted"/>
<dbReference type="RefSeq" id="WP_058439347.1">
    <property type="nucleotide sequence ID" value="NZ_KQ758903.1"/>
</dbReference>
<dbReference type="Proteomes" id="UP000053947">
    <property type="component" value="Unassembled WGS sequence"/>
</dbReference>
<dbReference type="AlphaFoldDB" id="A0A0W0GII5"/>
<keyword evidence="3" id="KW-1185">Reference proteome</keyword>
<keyword evidence="1" id="KW-1133">Transmembrane helix</keyword>
<keyword evidence="1" id="KW-0812">Transmembrane</keyword>
<accession>A0A0W0GII5</accession>
<evidence type="ECO:0000313" key="3">
    <source>
        <dbReference type="Proteomes" id="UP000053947"/>
    </source>
</evidence>
<sequence length="82" mass="9169">MGENVIILGLGLLFMIIGVILLFSGHGEERWYYDRLARKRDLREFVTHDPERPEPGSLRTGGWIALAVGLVIIGVWVFFGAG</sequence>
<feature type="transmembrane region" description="Helical" evidence="1">
    <location>
        <begin position="61"/>
        <end position="79"/>
    </location>
</feature>
<gene>
    <name evidence="2" type="ORF">DEALK_11940</name>
</gene>
<reference evidence="2 3" key="1">
    <citation type="submission" date="2015-06" db="EMBL/GenBank/DDBJ databases">
        <title>Genome sequence of the organohalide-respiring Dehalogenimonas alkenigignens type strain (IP3-3T).</title>
        <authorList>
            <person name="Key T.A."/>
            <person name="Richmond D.P."/>
            <person name="Bowman K.S."/>
            <person name="Cho Y.-J."/>
            <person name="Chun J."/>
            <person name="da Costa M.S."/>
            <person name="Rainey F.A."/>
            <person name="Moe W.M."/>
        </authorList>
    </citation>
    <scope>NUCLEOTIDE SEQUENCE [LARGE SCALE GENOMIC DNA]</scope>
    <source>
        <strain evidence="2 3">IP3-3</strain>
    </source>
</reference>